<feature type="compositionally biased region" description="Low complexity" evidence="1">
    <location>
        <begin position="238"/>
        <end position="262"/>
    </location>
</feature>
<dbReference type="Proteomes" id="UP000001542">
    <property type="component" value="Unassembled WGS sequence"/>
</dbReference>
<dbReference type="InterPro" id="IPR032727">
    <property type="entry name" value="CLAMP"/>
</dbReference>
<dbReference type="Pfam" id="PF14769">
    <property type="entry name" value="CLAMP"/>
    <property type="match status" value="1"/>
</dbReference>
<evidence type="ECO:0000313" key="2">
    <source>
        <dbReference type="EMBL" id="EAY08653.1"/>
    </source>
</evidence>
<dbReference type="OrthoDB" id="425082at2759"/>
<dbReference type="AlphaFoldDB" id="A2EFF6"/>
<proteinExistence type="predicted"/>
<dbReference type="EMBL" id="DS113374">
    <property type="protein sequence ID" value="EAY08653.1"/>
    <property type="molecule type" value="Genomic_DNA"/>
</dbReference>
<feature type="compositionally biased region" description="Basic and acidic residues" evidence="1">
    <location>
        <begin position="209"/>
        <end position="219"/>
    </location>
</feature>
<reference evidence="2" key="1">
    <citation type="submission" date="2006-10" db="EMBL/GenBank/DDBJ databases">
        <authorList>
            <person name="Amadeo P."/>
            <person name="Zhao Q."/>
            <person name="Wortman J."/>
            <person name="Fraser-Liggett C."/>
            <person name="Carlton J."/>
        </authorList>
    </citation>
    <scope>NUCLEOTIDE SEQUENCE</scope>
    <source>
        <strain evidence="2">G3</strain>
    </source>
</reference>
<feature type="compositionally biased region" description="Polar residues" evidence="1">
    <location>
        <begin position="198"/>
        <end position="207"/>
    </location>
</feature>
<evidence type="ECO:0000313" key="3">
    <source>
        <dbReference type="Proteomes" id="UP000001542"/>
    </source>
</evidence>
<dbReference type="OMA" id="FCARCER"/>
<dbReference type="STRING" id="5722.A2EFF6"/>
<evidence type="ECO:0000256" key="1">
    <source>
        <dbReference type="SAM" id="MobiDB-lite"/>
    </source>
</evidence>
<dbReference type="KEGG" id="tva:4766557"/>
<sequence length="327" mass="37530">MIDLTESEATEIDDFVTSHAMVSPVITAQNLCSINSCPDQQMYRARIQFLFQLDSYVQNEQGEVDEVAREVLIDLVHDAILFASDTQITYSKSIVFLTLYIAMLQQVIFQPYYQPEKLLKKFEHALLIHSVERPPSSSGIFDISDIKILQEFFITKFFRNAKMIQYCFTKRPILSFRTLSPTMIELPPMPALSEMEMDQSTLSSSAPESAKETASDEQKQPTSQRDSGRSSKSRDRSTTSPRGQESQEQQQQKPPEQQIPQIEQEEVKDRGPQVPTDILKETLSKMHEKFVAEFDEKERVLIGKIKEIEIHMGERQNAPAKKTTRKK</sequence>
<feature type="compositionally biased region" description="Basic and acidic residues" evidence="1">
    <location>
        <begin position="226"/>
        <end position="237"/>
    </location>
</feature>
<dbReference type="VEuPathDB" id="TrichDB:TVAGG3_0090130"/>
<accession>A2EFF6</accession>
<name>A2EFF6_TRIV3</name>
<dbReference type="VEuPathDB" id="TrichDB:TVAG_240140"/>
<reference evidence="2" key="2">
    <citation type="journal article" date="2007" name="Science">
        <title>Draft genome sequence of the sexually transmitted pathogen Trichomonas vaginalis.</title>
        <authorList>
            <person name="Carlton J.M."/>
            <person name="Hirt R.P."/>
            <person name="Silva J.C."/>
            <person name="Delcher A.L."/>
            <person name="Schatz M."/>
            <person name="Zhao Q."/>
            <person name="Wortman J.R."/>
            <person name="Bidwell S.L."/>
            <person name="Alsmark U.C.M."/>
            <person name="Besteiro S."/>
            <person name="Sicheritz-Ponten T."/>
            <person name="Noel C.J."/>
            <person name="Dacks J.B."/>
            <person name="Foster P.G."/>
            <person name="Simillion C."/>
            <person name="Van de Peer Y."/>
            <person name="Miranda-Saavedra D."/>
            <person name="Barton G.J."/>
            <person name="Westrop G.D."/>
            <person name="Mueller S."/>
            <person name="Dessi D."/>
            <person name="Fiori P.L."/>
            <person name="Ren Q."/>
            <person name="Paulsen I."/>
            <person name="Zhang H."/>
            <person name="Bastida-Corcuera F.D."/>
            <person name="Simoes-Barbosa A."/>
            <person name="Brown M.T."/>
            <person name="Hayes R.D."/>
            <person name="Mukherjee M."/>
            <person name="Okumura C.Y."/>
            <person name="Schneider R."/>
            <person name="Smith A.J."/>
            <person name="Vanacova S."/>
            <person name="Villalvazo M."/>
            <person name="Haas B.J."/>
            <person name="Pertea M."/>
            <person name="Feldblyum T.V."/>
            <person name="Utterback T.R."/>
            <person name="Shu C.L."/>
            <person name="Osoegawa K."/>
            <person name="de Jong P.J."/>
            <person name="Hrdy I."/>
            <person name="Horvathova L."/>
            <person name="Zubacova Z."/>
            <person name="Dolezal P."/>
            <person name="Malik S.B."/>
            <person name="Logsdon J.M. Jr."/>
            <person name="Henze K."/>
            <person name="Gupta A."/>
            <person name="Wang C.C."/>
            <person name="Dunne R.L."/>
            <person name="Upcroft J.A."/>
            <person name="Upcroft P."/>
            <person name="White O."/>
            <person name="Salzberg S.L."/>
            <person name="Tang P."/>
            <person name="Chiu C.-H."/>
            <person name="Lee Y.-S."/>
            <person name="Embley T.M."/>
            <person name="Coombs G.H."/>
            <person name="Mottram J.C."/>
            <person name="Tachezy J."/>
            <person name="Fraser-Liggett C.M."/>
            <person name="Johnson P.J."/>
        </authorList>
    </citation>
    <scope>NUCLEOTIDE SEQUENCE [LARGE SCALE GENOMIC DNA]</scope>
    <source>
        <strain evidence="2">G3</strain>
    </source>
</reference>
<gene>
    <name evidence="2" type="ORF">TVAG_240140</name>
</gene>
<dbReference type="PANTHER" id="PTHR28457">
    <property type="entry name" value="COILED-COIL DOMAIN-CONTAINING PROTEIN 189"/>
    <property type="match status" value="1"/>
</dbReference>
<keyword evidence="3" id="KW-1185">Reference proteome</keyword>
<organism evidence="2 3">
    <name type="scientific">Trichomonas vaginalis (strain ATCC PRA-98 / G3)</name>
    <dbReference type="NCBI Taxonomy" id="412133"/>
    <lineage>
        <taxon>Eukaryota</taxon>
        <taxon>Metamonada</taxon>
        <taxon>Parabasalia</taxon>
        <taxon>Trichomonadida</taxon>
        <taxon>Trichomonadidae</taxon>
        <taxon>Trichomonas</taxon>
    </lineage>
</organism>
<feature type="region of interest" description="Disordered" evidence="1">
    <location>
        <begin position="195"/>
        <end position="281"/>
    </location>
</feature>
<dbReference type="RefSeq" id="XP_001320876.1">
    <property type="nucleotide sequence ID" value="XM_001320841.1"/>
</dbReference>
<dbReference type="PANTHER" id="PTHR28457:SF1">
    <property type="entry name" value="CILIA- AND FLAGELLA-ASSOCIATED PROTEIN 119"/>
    <property type="match status" value="1"/>
</dbReference>
<protein>
    <submittedName>
        <fullName evidence="2">Uncharacterized protein</fullName>
    </submittedName>
</protein>
<dbReference type="InParanoid" id="A2EFF6"/>
<dbReference type="SMR" id="A2EFF6"/>